<dbReference type="GO" id="GO:0005737">
    <property type="term" value="C:cytoplasm"/>
    <property type="evidence" value="ECO:0007669"/>
    <property type="project" value="TreeGrafter"/>
</dbReference>
<evidence type="ECO:0000256" key="5">
    <source>
        <dbReference type="ARBA" id="ARBA00022977"/>
    </source>
</evidence>
<dbReference type="PANTHER" id="PTHR20857">
    <property type="entry name" value="THIAMINE-PHOSPHATE PYROPHOSPHORYLASE"/>
    <property type="match status" value="1"/>
</dbReference>
<feature type="binding site" evidence="9">
    <location>
        <position position="70"/>
    </location>
    <ligand>
        <name>4-amino-2-methyl-5-(diphosphooxymethyl)pyrimidine</name>
        <dbReference type="ChEBI" id="CHEBI:57841"/>
    </ligand>
</feature>
<evidence type="ECO:0000313" key="13">
    <source>
        <dbReference type="EMBL" id="BCI59773.1"/>
    </source>
</evidence>
<evidence type="ECO:0000256" key="2">
    <source>
        <dbReference type="ARBA" id="ARBA00022679"/>
    </source>
</evidence>
<feature type="domain" description="Thiamine phosphate synthase/TenI" evidence="12">
    <location>
        <begin position="8"/>
        <end position="188"/>
    </location>
</feature>
<keyword evidence="2 9" id="KW-0808">Transferase</keyword>
<keyword evidence="5 9" id="KW-0784">Thiamine biosynthesis</keyword>
<dbReference type="NCBIfam" id="TIGR00693">
    <property type="entry name" value="thiE"/>
    <property type="match status" value="1"/>
</dbReference>
<evidence type="ECO:0000256" key="11">
    <source>
        <dbReference type="RuleBase" id="RU004253"/>
    </source>
</evidence>
<evidence type="ECO:0000256" key="8">
    <source>
        <dbReference type="ARBA" id="ARBA00047883"/>
    </source>
</evidence>
<keyword evidence="4 9" id="KW-0460">Magnesium</keyword>
<comment type="catalytic activity">
    <reaction evidence="8 9 10">
        <text>2-[(2R,5Z)-2-carboxy-4-methylthiazol-5(2H)-ylidene]ethyl phosphate + 4-amino-2-methyl-5-(diphosphooxymethyl)pyrimidine + 2 H(+) = thiamine phosphate + CO2 + diphosphate</text>
        <dbReference type="Rhea" id="RHEA:47844"/>
        <dbReference type="ChEBI" id="CHEBI:15378"/>
        <dbReference type="ChEBI" id="CHEBI:16526"/>
        <dbReference type="ChEBI" id="CHEBI:33019"/>
        <dbReference type="ChEBI" id="CHEBI:37575"/>
        <dbReference type="ChEBI" id="CHEBI:57841"/>
        <dbReference type="ChEBI" id="CHEBI:62899"/>
        <dbReference type="EC" id="2.5.1.3"/>
    </reaction>
</comment>
<keyword evidence="3 9" id="KW-0479">Metal-binding</keyword>
<gene>
    <name evidence="9" type="primary">thiE</name>
    <name evidence="13" type="ORF">C12CBH8_04120</name>
</gene>
<dbReference type="Proteomes" id="UP000593890">
    <property type="component" value="Chromosome"/>
</dbReference>
<name>A0A7I8D3H3_9FIRM</name>
<feature type="binding site" evidence="9">
    <location>
        <begin position="38"/>
        <end position="42"/>
    </location>
    <ligand>
        <name>4-amino-2-methyl-5-(diphosphooxymethyl)pyrimidine</name>
        <dbReference type="ChEBI" id="CHEBI:57841"/>
    </ligand>
</feature>
<dbReference type="Pfam" id="PF02581">
    <property type="entry name" value="TMP-TENI"/>
    <property type="match status" value="1"/>
</dbReference>
<feature type="binding site" evidence="9">
    <location>
        <position position="109"/>
    </location>
    <ligand>
        <name>4-amino-2-methyl-5-(diphosphooxymethyl)pyrimidine</name>
        <dbReference type="ChEBI" id="CHEBI:57841"/>
    </ligand>
</feature>
<dbReference type="CDD" id="cd00564">
    <property type="entry name" value="TMP_TenI"/>
    <property type="match status" value="1"/>
</dbReference>
<comment type="catalytic activity">
    <reaction evidence="7 9 10">
        <text>2-(2-carboxy-4-methylthiazol-5-yl)ethyl phosphate + 4-amino-2-methyl-5-(diphosphooxymethyl)pyrimidine + 2 H(+) = thiamine phosphate + CO2 + diphosphate</text>
        <dbReference type="Rhea" id="RHEA:47848"/>
        <dbReference type="ChEBI" id="CHEBI:15378"/>
        <dbReference type="ChEBI" id="CHEBI:16526"/>
        <dbReference type="ChEBI" id="CHEBI:33019"/>
        <dbReference type="ChEBI" id="CHEBI:37575"/>
        <dbReference type="ChEBI" id="CHEBI:57841"/>
        <dbReference type="ChEBI" id="CHEBI:62890"/>
        <dbReference type="EC" id="2.5.1.3"/>
    </reaction>
</comment>
<comment type="cofactor">
    <cofactor evidence="9">
        <name>Mg(2+)</name>
        <dbReference type="ChEBI" id="CHEBI:18420"/>
    </cofactor>
    <text evidence="9">Binds 1 Mg(2+) ion per subunit.</text>
</comment>
<dbReference type="RefSeq" id="WP_090265724.1">
    <property type="nucleotide sequence ID" value="NZ_AP023321.1"/>
</dbReference>
<dbReference type="InterPro" id="IPR013785">
    <property type="entry name" value="Aldolase_TIM"/>
</dbReference>
<dbReference type="GO" id="GO:0000287">
    <property type="term" value="F:magnesium ion binding"/>
    <property type="evidence" value="ECO:0007669"/>
    <property type="project" value="UniProtKB-UniRule"/>
</dbReference>
<evidence type="ECO:0000259" key="12">
    <source>
        <dbReference type="Pfam" id="PF02581"/>
    </source>
</evidence>
<feature type="binding site" evidence="9">
    <location>
        <begin position="185"/>
        <end position="186"/>
    </location>
    <ligand>
        <name>2-[(2R,5Z)-2-carboxy-4-methylthiazol-5(2H)-ylidene]ethyl phosphate</name>
        <dbReference type="ChEBI" id="CHEBI:62899"/>
    </ligand>
</feature>
<feature type="binding site" evidence="9">
    <location>
        <begin position="135"/>
        <end position="137"/>
    </location>
    <ligand>
        <name>2-[(2R,5Z)-2-carboxy-4-methylthiazol-5(2H)-ylidene]ethyl phosphate</name>
        <dbReference type="ChEBI" id="CHEBI:62899"/>
    </ligand>
</feature>
<dbReference type="KEGG" id="sman:C12CBH8_04120"/>
<dbReference type="InterPro" id="IPR036206">
    <property type="entry name" value="ThiamineP_synth_sf"/>
</dbReference>
<evidence type="ECO:0000256" key="10">
    <source>
        <dbReference type="RuleBase" id="RU003826"/>
    </source>
</evidence>
<evidence type="ECO:0000256" key="3">
    <source>
        <dbReference type="ARBA" id="ARBA00022723"/>
    </source>
</evidence>
<comment type="function">
    <text evidence="9">Condenses 4-methyl-5-(beta-hydroxyethyl)thiazole monophosphate (THZ-P) and 2-methyl-4-amino-5-hydroxymethyl pyrimidine pyrophosphate (HMP-PP) to form thiamine monophosphate (TMP).</text>
</comment>
<accession>A0A7I8D3H3</accession>
<evidence type="ECO:0000256" key="1">
    <source>
        <dbReference type="ARBA" id="ARBA00005165"/>
    </source>
</evidence>
<dbReference type="SUPFAM" id="SSF51391">
    <property type="entry name" value="Thiamin phosphate synthase"/>
    <property type="match status" value="1"/>
</dbReference>
<dbReference type="GO" id="GO:0009228">
    <property type="term" value="P:thiamine biosynthetic process"/>
    <property type="evidence" value="ECO:0007669"/>
    <property type="project" value="UniProtKB-KW"/>
</dbReference>
<comment type="similarity">
    <text evidence="9 10">Belongs to the thiamine-phosphate synthase family.</text>
</comment>
<dbReference type="FunFam" id="3.20.20.70:FF:000096">
    <property type="entry name" value="Thiamine-phosphate synthase"/>
    <property type="match status" value="1"/>
</dbReference>
<dbReference type="AlphaFoldDB" id="A0A7I8D3H3"/>
<dbReference type="EC" id="2.5.1.3" evidence="9"/>
<proteinExistence type="inferred from homology"/>
<feature type="binding site" evidence="9">
    <location>
        <position position="71"/>
    </location>
    <ligand>
        <name>Mg(2+)</name>
        <dbReference type="ChEBI" id="CHEBI:18420"/>
    </ligand>
</feature>
<evidence type="ECO:0000256" key="6">
    <source>
        <dbReference type="ARBA" id="ARBA00047334"/>
    </source>
</evidence>
<comment type="pathway">
    <text evidence="1 9 11">Cofactor biosynthesis; thiamine diphosphate biosynthesis; thiamine phosphate from 4-amino-2-methyl-5-diphosphomethylpyrimidine and 4-methyl-5-(2-phosphoethyl)-thiazole: step 1/1.</text>
</comment>
<dbReference type="GO" id="GO:0009229">
    <property type="term" value="P:thiamine diphosphate biosynthetic process"/>
    <property type="evidence" value="ECO:0007669"/>
    <property type="project" value="UniProtKB-UniRule"/>
</dbReference>
<protein>
    <recommendedName>
        <fullName evidence="9">Thiamine-phosphate synthase</fullName>
        <shortName evidence="9">TP synthase</shortName>
        <shortName evidence="9">TPS</shortName>
        <ecNumber evidence="9">2.5.1.3</ecNumber>
    </recommendedName>
    <alternativeName>
        <fullName evidence="9">Thiamine-phosphate pyrophosphorylase</fullName>
        <shortName evidence="9">TMP pyrophosphorylase</shortName>
        <shortName evidence="9">TMP-PPase</shortName>
    </alternativeName>
</protein>
<keyword evidence="14" id="KW-1185">Reference proteome</keyword>
<dbReference type="InterPro" id="IPR034291">
    <property type="entry name" value="TMP_synthase"/>
</dbReference>
<organism evidence="13 14">
    <name type="scientific">Solibaculum mannosilyticum</name>
    <dbReference type="NCBI Taxonomy" id="2780922"/>
    <lineage>
        <taxon>Bacteria</taxon>
        <taxon>Bacillati</taxon>
        <taxon>Bacillota</taxon>
        <taxon>Clostridia</taxon>
        <taxon>Eubacteriales</taxon>
        <taxon>Oscillospiraceae</taxon>
        <taxon>Solibaculum</taxon>
    </lineage>
</organism>
<evidence type="ECO:0000256" key="4">
    <source>
        <dbReference type="ARBA" id="ARBA00022842"/>
    </source>
</evidence>
<dbReference type="UniPathway" id="UPA00060">
    <property type="reaction ID" value="UER00141"/>
</dbReference>
<comment type="catalytic activity">
    <reaction evidence="6 9 10">
        <text>4-methyl-5-(2-phosphooxyethyl)-thiazole + 4-amino-2-methyl-5-(diphosphooxymethyl)pyrimidine + H(+) = thiamine phosphate + diphosphate</text>
        <dbReference type="Rhea" id="RHEA:22328"/>
        <dbReference type="ChEBI" id="CHEBI:15378"/>
        <dbReference type="ChEBI" id="CHEBI:33019"/>
        <dbReference type="ChEBI" id="CHEBI:37575"/>
        <dbReference type="ChEBI" id="CHEBI:57841"/>
        <dbReference type="ChEBI" id="CHEBI:58296"/>
        <dbReference type="EC" id="2.5.1.3"/>
    </reaction>
</comment>
<dbReference type="GO" id="GO:0004789">
    <property type="term" value="F:thiamine-phosphate diphosphorylase activity"/>
    <property type="evidence" value="ECO:0007669"/>
    <property type="project" value="UniProtKB-UniRule"/>
</dbReference>
<evidence type="ECO:0000313" key="14">
    <source>
        <dbReference type="Proteomes" id="UP000593890"/>
    </source>
</evidence>
<dbReference type="InterPro" id="IPR022998">
    <property type="entry name" value="ThiamineP_synth_TenI"/>
</dbReference>
<feature type="binding site" evidence="9">
    <location>
        <position position="165"/>
    </location>
    <ligand>
        <name>2-[(2R,5Z)-2-carboxy-4-methylthiazol-5(2H)-ylidene]ethyl phosphate</name>
        <dbReference type="ChEBI" id="CHEBI:62899"/>
    </ligand>
</feature>
<sequence length="214" mass="22551">MNPADLTLYLVTDSDLCPPEKVPGVVEKAIRGGVTLVQLREKTASSREFYQRALAVKAVTQAYHVPLIINDRLDIALAVDADGLHIGQEDLPASVARRILGPDKLLGVSVSTVEEAMAAAQDGADHLGVGALFPTDTKEVDHLVDALAIRQIRQQSGLPLVGIGGIKASNMDVLRGSLADGVAVVSAIMCSHDPEAAARELGEAYRKAGVTDEI</sequence>
<evidence type="ECO:0000256" key="7">
    <source>
        <dbReference type="ARBA" id="ARBA00047851"/>
    </source>
</evidence>
<feature type="binding site" evidence="9">
    <location>
        <position position="90"/>
    </location>
    <ligand>
        <name>Mg(2+)</name>
        <dbReference type="ChEBI" id="CHEBI:18420"/>
    </ligand>
</feature>
<dbReference type="Gene3D" id="3.20.20.70">
    <property type="entry name" value="Aldolase class I"/>
    <property type="match status" value="1"/>
</dbReference>
<dbReference type="EMBL" id="AP023321">
    <property type="protein sequence ID" value="BCI59773.1"/>
    <property type="molecule type" value="Genomic_DNA"/>
</dbReference>
<dbReference type="HAMAP" id="MF_00097">
    <property type="entry name" value="TMP_synthase"/>
    <property type="match status" value="1"/>
</dbReference>
<reference evidence="14" key="1">
    <citation type="submission" date="2020-07" db="EMBL/GenBank/DDBJ databases">
        <title>Complete genome sequencing of Clostridia bacterium strain 12CBH8.</title>
        <authorList>
            <person name="Sakamoto M."/>
            <person name="Murakami T."/>
            <person name="Mori H."/>
        </authorList>
    </citation>
    <scope>NUCLEOTIDE SEQUENCE [LARGE SCALE GENOMIC DNA]</scope>
    <source>
        <strain evidence="14">12CBH8</strain>
    </source>
</reference>
<feature type="binding site" evidence="9">
    <location>
        <position position="138"/>
    </location>
    <ligand>
        <name>4-amino-2-methyl-5-(diphosphooxymethyl)pyrimidine</name>
        <dbReference type="ChEBI" id="CHEBI:57841"/>
    </ligand>
</feature>
<dbReference type="PANTHER" id="PTHR20857:SF23">
    <property type="entry name" value="THIAMINE BIOSYNTHETIC BIFUNCTIONAL ENZYME"/>
    <property type="match status" value="1"/>
</dbReference>
<evidence type="ECO:0000256" key="9">
    <source>
        <dbReference type="HAMAP-Rule" id="MF_00097"/>
    </source>
</evidence>